<organism evidence="2 3">
    <name type="scientific">Roseovarius lutimaris</name>
    <dbReference type="NCBI Taxonomy" id="1005928"/>
    <lineage>
        <taxon>Bacteria</taxon>
        <taxon>Pseudomonadati</taxon>
        <taxon>Pseudomonadota</taxon>
        <taxon>Alphaproteobacteria</taxon>
        <taxon>Rhodobacterales</taxon>
        <taxon>Roseobacteraceae</taxon>
        <taxon>Roseovarius</taxon>
    </lineage>
</organism>
<name>A0A1I5FK30_9RHOB</name>
<protein>
    <recommendedName>
        <fullName evidence="1">UPF0260 protein SAMN04487859_12065</fullName>
    </recommendedName>
</protein>
<dbReference type="STRING" id="1005928.SAMN04487859_12065"/>
<dbReference type="NCBIfam" id="NF003501">
    <property type="entry name" value="PRK05170.1-5"/>
    <property type="match status" value="1"/>
</dbReference>
<dbReference type="OrthoDB" id="9786855at2"/>
<keyword evidence="3" id="KW-1185">Reference proteome</keyword>
<dbReference type="InterPro" id="IPR005358">
    <property type="entry name" value="Puta_zinc/iron-chelating_dom"/>
</dbReference>
<evidence type="ECO:0000313" key="2">
    <source>
        <dbReference type="EMBL" id="SFO23969.1"/>
    </source>
</evidence>
<reference evidence="3" key="1">
    <citation type="submission" date="2016-10" db="EMBL/GenBank/DDBJ databases">
        <authorList>
            <person name="Varghese N."/>
            <person name="Submissions S."/>
        </authorList>
    </citation>
    <scope>NUCLEOTIDE SEQUENCE [LARGE SCALE GENOMIC DNA]</scope>
    <source>
        <strain evidence="3">DSM 28463</strain>
    </source>
</reference>
<proteinExistence type="inferred from homology"/>
<dbReference type="PANTHER" id="PTHR37421">
    <property type="entry name" value="UPF0260 PROTEIN YCGN"/>
    <property type="match status" value="1"/>
</dbReference>
<dbReference type="Pfam" id="PF03692">
    <property type="entry name" value="CxxCxxCC"/>
    <property type="match status" value="1"/>
</dbReference>
<accession>A0A1I5FK30</accession>
<evidence type="ECO:0000256" key="1">
    <source>
        <dbReference type="HAMAP-Rule" id="MF_00676"/>
    </source>
</evidence>
<dbReference type="PANTHER" id="PTHR37421:SF1">
    <property type="entry name" value="UPF0260 PROTEIN YCGN"/>
    <property type="match status" value="1"/>
</dbReference>
<evidence type="ECO:0000313" key="3">
    <source>
        <dbReference type="Proteomes" id="UP000198599"/>
    </source>
</evidence>
<dbReference type="PIRSF" id="PIRSF006173">
    <property type="entry name" value="UCP006173"/>
    <property type="match status" value="1"/>
</dbReference>
<dbReference type="InterPro" id="IPR008228">
    <property type="entry name" value="UCP006173"/>
</dbReference>
<comment type="similarity">
    <text evidence="1">Belongs to the UPF0260 family.</text>
</comment>
<dbReference type="RefSeq" id="WP_092841345.1">
    <property type="nucleotide sequence ID" value="NZ_FOVP01000020.1"/>
</dbReference>
<dbReference type="EMBL" id="FOVP01000020">
    <property type="protein sequence ID" value="SFO23969.1"/>
    <property type="molecule type" value="Genomic_DNA"/>
</dbReference>
<dbReference type="AlphaFoldDB" id="A0A1I5FK30"/>
<dbReference type="Proteomes" id="UP000198599">
    <property type="component" value="Unassembled WGS sequence"/>
</dbReference>
<dbReference type="HAMAP" id="MF_00676">
    <property type="entry name" value="UPF0260"/>
    <property type="match status" value="1"/>
</dbReference>
<dbReference type="NCBIfam" id="NF003507">
    <property type="entry name" value="PRK05170.2-5"/>
    <property type="match status" value="1"/>
</dbReference>
<gene>
    <name evidence="2" type="ORF">SAMN04487859_12065</name>
</gene>
<sequence>MSDPIERSGLRPGFWKTTPLERMTQAEWEALCDGCGKCCMNKLEDEDSGEVVLTRIACRLFDDTTCRCSQYPIRHQFVPECISLSPQNLDSHLYWMPETCAYKLLHQGKPLYDWHPLISGDEQSVHDARVSMQSRTLPEFEISEDDWEDHIIEEPL</sequence>